<dbReference type="PANTHER" id="PTHR33798:SF5">
    <property type="entry name" value="FLAVIN REDUCTASE LIKE DOMAIN-CONTAINING PROTEIN"/>
    <property type="match status" value="1"/>
</dbReference>
<evidence type="ECO:0000313" key="7">
    <source>
        <dbReference type="Proteomes" id="UP001597307"/>
    </source>
</evidence>
<sequence>MRRDFSRDDTSTRDFYRLLTSTVVPRPIAWVSSQSAAGEDNLAPHSFFTIASVDPPMVAFTSVGRKDTLLNIEETGEFVVNLAPEELFEQINATATNFDRKVSEFDAAGLTREPSHTVTPPRLLESPVALECKLHLVQPIGDCFVVFGEVTHAAISEDVLDGSHPLMDRLKPLSRLGRDEWGTTGAVHTIKRIPVEEWPGHFRG</sequence>
<dbReference type="SMART" id="SM00903">
    <property type="entry name" value="Flavin_Reduct"/>
    <property type="match status" value="1"/>
</dbReference>
<proteinExistence type="inferred from homology"/>
<evidence type="ECO:0000256" key="4">
    <source>
        <dbReference type="ARBA" id="ARBA00038054"/>
    </source>
</evidence>
<feature type="domain" description="Flavin reductase like" evidence="5">
    <location>
        <begin position="21"/>
        <end position="175"/>
    </location>
</feature>
<dbReference type="GO" id="GO:0016491">
    <property type="term" value="F:oxidoreductase activity"/>
    <property type="evidence" value="ECO:0007669"/>
    <property type="project" value="UniProtKB-KW"/>
</dbReference>
<evidence type="ECO:0000256" key="1">
    <source>
        <dbReference type="ARBA" id="ARBA00001917"/>
    </source>
</evidence>
<organism evidence="6 7">
    <name type="scientific">Arthrobacter flavus</name>
    <dbReference type="NCBI Taxonomy" id="95172"/>
    <lineage>
        <taxon>Bacteria</taxon>
        <taxon>Bacillati</taxon>
        <taxon>Actinomycetota</taxon>
        <taxon>Actinomycetes</taxon>
        <taxon>Micrococcales</taxon>
        <taxon>Micrococcaceae</taxon>
        <taxon>Arthrobacter</taxon>
    </lineage>
</organism>
<dbReference type="EC" id="1.5.1.-" evidence="6"/>
<dbReference type="InterPro" id="IPR012349">
    <property type="entry name" value="Split_barrel_FMN-bd"/>
</dbReference>
<dbReference type="PANTHER" id="PTHR33798">
    <property type="entry name" value="FLAVOPROTEIN OXYGENASE"/>
    <property type="match status" value="1"/>
</dbReference>
<keyword evidence="3" id="KW-0288">FMN</keyword>
<evidence type="ECO:0000256" key="2">
    <source>
        <dbReference type="ARBA" id="ARBA00022630"/>
    </source>
</evidence>
<dbReference type="Proteomes" id="UP001597307">
    <property type="component" value="Unassembled WGS sequence"/>
</dbReference>
<comment type="similarity">
    <text evidence="4">Belongs to the flavoredoxin family.</text>
</comment>
<accession>A0ABW4Q516</accession>
<keyword evidence="6" id="KW-0560">Oxidoreductase</keyword>
<comment type="cofactor">
    <cofactor evidence="1">
        <name>FMN</name>
        <dbReference type="ChEBI" id="CHEBI:58210"/>
    </cofactor>
</comment>
<dbReference type="Pfam" id="PF01613">
    <property type="entry name" value="Flavin_Reduct"/>
    <property type="match status" value="1"/>
</dbReference>
<protein>
    <submittedName>
        <fullName evidence="6">Flavin reductase family protein</fullName>
        <ecNumber evidence="6">1.5.1.-</ecNumber>
    </submittedName>
</protein>
<gene>
    <name evidence="6" type="ORF">ACFSFX_04255</name>
</gene>
<evidence type="ECO:0000256" key="3">
    <source>
        <dbReference type="ARBA" id="ARBA00022643"/>
    </source>
</evidence>
<dbReference type="InterPro" id="IPR002563">
    <property type="entry name" value="Flavin_Rdtase-like_dom"/>
</dbReference>
<name>A0ABW4Q516_9MICC</name>
<dbReference type="Gene3D" id="2.30.110.10">
    <property type="entry name" value="Electron Transport, Fmn-binding Protein, Chain A"/>
    <property type="match status" value="1"/>
</dbReference>
<keyword evidence="2" id="KW-0285">Flavoprotein</keyword>
<evidence type="ECO:0000313" key="6">
    <source>
        <dbReference type="EMBL" id="MFD1845805.1"/>
    </source>
</evidence>
<keyword evidence="7" id="KW-1185">Reference proteome</keyword>
<dbReference type="SUPFAM" id="SSF50475">
    <property type="entry name" value="FMN-binding split barrel"/>
    <property type="match status" value="1"/>
</dbReference>
<reference evidence="7" key="1">
    <citation type="journal article" date="2019" name="Int. J. Syst. Evol. Microbiol.">
        <title>The Global Catalogue of Microorganisms (GCM) 10K type strain sequencing project: providing services to taxonomists for standard genome sequencing and annotation.</title>
        <authorList>
            <consortium name="The Broad Institute Genomics Platform"/>
            <consortium name="The Broad Institute Genome Sequencing Center for Infectious Disease"/>
            <person name="Wu L."/>
            <person name="Ma J."/>
        </authorList>
    </citation>
    <scope>NUCLEOTIDE SEQUENCE [LARGE SCALE GENOMIC DNA]</scope>
    <source>
        <strain evidence="7">JCM 11496</strain>
    </source>
</reference>
<dbReference type="RefSeq" id="WP_343878019.1">
    <property type="nucleotide sequence ID" value="NZ_BAAAIJ010000009.1"/>
</dbReference>
<comment type="caution">
    <text evidence="6">The sequence shown here is derived from an EMBL/GenBank/DDBJ whole genome shotgun (WGS) entry which is preliminary data.</text>
</comment>
<evidence type="ECO:0000259" key="5">
    <source>
        <dbReference type="SMART" id="SM00903"/>
    </source>
</evidence>
<dbReference type="EMBL" id="JBHUGA010000009">
    <property type="protein sequence ID" value="MFD1845805.1"/>
    <property type="molecule type" value="Genomic_DNA"/>
</dbReference>